<dbReference type="InterPro" id="IPR013912">
    <property type="entry name" value="Adenylate_cyclase-assoc_CAP_C"/>
</dbReference>
<dbReference type="InterPro" id="IPR036223">
    <property type="entry name" value="CAP_C_sf"/>
</dbReference>
<proteinExistence type="inferred from homology"/>
<evidence type="ECO:0000313" key="4">
    <source>
        <dbReference type="Proteomes" id="UP001431209"/>
    </source>
</evidence>
<evidence type="ECO:0000256" key="1">
    <source>
        <dbReference type="ARBA" id="ARBA00007659"/>
    </source>
</evidence>
<dbReference type="GO" id="GO:0008179">
    <property type="term" value="F:adenylate cyclase binding"/>
    <property type="evidence" value="ECO:0007669"/>
    <property type="project" value="TreeGrafter"/>
</dbReference>
<name>A0AAW2ZQ12_9EUKA</name>
<comment type="caution">
    <text evidence="3">The sequence shown here is derived from an EMBL/GenBank/DDBJ whole genome shotgun (WGS) entry which is preliminary data.</text>
</comment>
<feature type="domain" description="C-CAP/cofactor C-like" evidence="2">
    <location>
        <begin position="59"/>
        <end position="196"/>
    </location>
</feature>
<dbReference type="GO" id="GO:0005737">
    <property type="term" value="C:cytoplasm"/>
    <property type="evidence" value="ECO:0007669"/>
    <property type="project" value="TreeGrafter"/>
</dbReference>
<dbReference type="SUPFAM" id="SSF69340">
    <property type="entry name" value="C-terminal domain of adenylylcyclase associated protein"/>
    <property type="match status" value="1"/>
</dbReference>
<comment type="similarity">
    <text evidence="1">Belongs to the CAP family.</text>
</comment>
<accession>A0AAW2ZQ12</accession>
<dbReference type="AlphaFoldDB" id="A0AAW2ZQ12"/>
<dbReference type="InterPro" id="IPR017901">
    <property type="entry name" value="C-CAP_CF_C-like"/>
</dbReference>
<dbReference type="PANTHER" id="PTHR10652">
    <property type="entry name" value="ADENYLYL CYCLASE-ASSOCIATED PROTEIN"/>
    <property type="match status" value="1"/>
</dbReference>
<dbReference type="PANTHER" id="PTHR10652:SF0">
    <property type="entry name" value="ADENYLYL CYCLASE-ASSOCIATED PROTEIN"/>
    <property type="match status" value="1"/>
</dbReference>
<dbReference type="Pfam" id="PF08603">
    <property type="entry name" value="CAP_C"/>
    <property type="match status" value="1"/>
</dbReference>
<dbReference type="SMART" id="SM00673">
    <property type="entry name" value="CARP"/>
    <property type="match status" value="2"/>
</dbReference>
<evidence type="ECO:0000259" key="2">
    <source>
        <dbReference type="PROSITE" id="PS51329"/>
    </source>
</evidence>
<dbReference type="PROSITE" id="PS51329">
    <property type="entry name" value="C_CAP_COFACTOR_C"/>
    <property type="match status" value="1"/>
</dbReference>
<dbReference type="InterPro" id="IPR001837">
    <property type="entry name" value="Adenylate_cyclase-assoc_CAP"/>
</dbReference>
<dbReference type="EMBL" id="JAOPGA020001814">
    <property type="protein sequence ID" value="KAL0491555.1"/>
    <property type="molecule type" value="Genomic_DNA"/>
</dbReference>
<dbReference type="GO" id="GO:0007015">
    <property type="term" value="P:actin filament organization"/>
    <property type="evidence" value="ECO:0007669"/>
    <property type="project" value="TreeGrafter"/>
</dbReference>
<protein>
    <submittedName>
        <fullName evidence="3">Adenylyl cyclase-associated protein CAP2</fullName>
    </submittedName>
</protein>
<dbReference type="Proteomes" id="UP001431209">
    <property type="component" value="Unassembled WGS sequence"/>
</dbReference>
<evidence type="ECO:0000313" key="3">
    <source>
        <dbReference type="EMBL" id="KAL0491555.1"/>
    </source>
</evidence>
<sequence length="218" mass="23828">MSGLFDEIANKGDNIASGLRKVAKEEKTKNRAEEDKVSVVGETKGVAATAVSGKKVKGTPKVELQSGMGEKWVVEFQENQENIEITDTKTKQGVYIYSCSNTLVTVKGKVNNVILDNCVKINVILDDAVASVEVVNSQRIAVQINGYVPTVNIDKTDGIQVYLSEQSNVNFVYSKSSEMNILVPGEEDTIELPVPEQFQTVFDPKSKKLVTSVLDLNL</sequence>
<dbReference type="InterPro" id="IPR006599">
    <property type="entry name" value="CARP_motif"/>
</dbReference>
<keyword evidence="4" id="KW-1185">Reference proteome</keyword>
<dbReference type="GO" id="GO:0019933">
    <property type="term" value="P:cAMP-mediated signaling"/>
    <property type="evidence" value="ECO:0007669"/>
    <property type="project" value="TreeGrafter"/>
</dbReference>
<gene>
    <name evidence="3" type="ORF">AKO1_000003</name>
</gene>
<reference evidence="3 4" key="1">
    <citation type="submission" date="2024-03" db="EMBL/GenBank/DDBJ databases">
        <title>The Acrasis kona genome and developmental transcriptomes reveal deep origins of eukaryotic multicellular pathways.</title>
        <authorList>
            <person name="Sheikh S."/>
            <person name="Fu C.-J."/>
            <person name="Brown M.W."/>
            <person name="Baldauf S.L."/>
        </authorList>
    </citation>
    <scope>NUCLEOTIDE SEQUENCE [LARGE SCALE GENOMIC DNA]</scope>
    <source>
        <strain evidence="3 4">ATCC MYA-3509</strain>
    </source>
</reference>
<dbReference type="InterPro" id="IPR016098">
    <property type="entry name" value="CAP/MinC_C"/>
</dbReference>
<dbReference type="GO" id="GO:0003779">
    <property type="term" value="F:actin binding"/>
    <property type="evidence" value="ECO:0007669"/>
    <property type="project" value="InterPro"/>
</dbReference>
<dbReference type="Gene3D" id="2.160.20.70">
    <property type="match status" value="1"/>
</dbReference>
<organism evidence="3 4">
    <name type="scientific">Acrasis kona</name>
    <dbReference type="NCBI Taxonomy" id="1008807"/>
    <lineage>
        <taxon>Eukaryota</taxon>
        <taxon>Discoba</taxon>
        <taxon>Heterolobosea</taxon>
        <taxon>Tetramitia</taxon>
        <taxon>Eutetramitia</taxon>
        <taxon>Acrasidae</taxon>
        <taxon>Acrasis</taxon>
    </lineage>
</organism>